<organism evidence="5 6">
    <name type="scientific">Eiseniibacteriota bacterium</name>
    <dbReference type="NCBI Taxonomy" id="2212470"/>
    <lineage>
        <taxon>Bacteria</taxon>
        <taxon>Candidatus Eiseniibacteriota</taxon>
    </lineage>
</organism>
<dbReference type="EMBL" id="VBOY01000006">
    <property type="protein sequence ID" value="TMQ68595.1"/>
    <property type="molecule type" value="Genomic_DNA"/>
</dbReference>
<evidence type="ECO:0000256" key="2">
    <source>
        <dbReference type="ARBA" id="ARBA00022803"/>
    </source>
</evidence>
<feature type="repeat" description="TPR" evidence="3">
    <location>
        <begin position="95"/>
        <end position="128"/>
    </location>
</feature>
<keyword evidence="2 3" id="KW-0802">TPR repeat</keyword>
<evidence type="ECO:0000256" key="3">
    <source>
        <dbReference type="PROSITE-ProRule" id="PRU00339"/>
    </source>
</evidence>
<gene>
    <name evidence="5" type="ORF">E6K78_00270</name>
</gene>
<feature type="signal peptide" evidence="4">
    <location>
        <begin position="1"/>
        <end position="30"/>
    </location>
</feature>
<dbReference type="InterPro" id="IPR019734">
    <property type="entry name" value="TPR_rpt"/>
</dbReference>
<dbReference type="AlphaFoldDB" id="A0A538TY72"/>
<keyword evidence="1" id="KW-0677">Repeat</keyword>
<proteinExistence type="predicted"/>
<evidence type="ECO:0000256" key="4">
    <source>
        <dbReference type="SAM" id="SignalP"/>
    </source>
</evidence>
<evidence type="ECO:0000256" key="1">
    <source>
        <dbReference type="ARBA" id="ARBA00022737"/>
    </source>
</evidence>
<dbReference type="SMART" id="SM00028">
    <property type="entry name" value="TPR"/>
    <property type="match status" value="2"/>
</dbReference>
<dbReference type="Pfam" id="PF14559">
    <property type="entry name" value="TPR_19"/>
    <property type="match status" value="1"/>
</dbReference>
<dbReference type="InterPro" id="IPR011990">
    <property type="entry name" value="TPR-like_helical_dom_sf"/>
</dbReference>
<feature type="chain" id="PRO_5022108151" evidence="4">
    <location>
        <begin position="31"/>
        <end position="169"/>
    </location>
</feature>
<dbReference type="PANTHER" id="PTHR44858:SF1">
    <property type="entry name" value="UDP-N-ACETYLGLUCOSAMINE--PEPTIDE N-ACETYLGLUCOSAMINYLTRANSFERASE SPINDLY-RELATED"/>
    <property type="match status" value="1"/>
</dbReference>
<name>A0A538TY72_UNCEI</name>
<dbReference type="Gene3D" id="1.25.40.10">
    <property type="entry name" value="Tetratricopeptide repeat domain"/>
    <property type="match status" value="1"/>
</dbReference>
<dbReference type="SUPFAM" id="SSF48452">
    <property type="entry name" value="TPR-like"/>
    <property type="match status" value="1"/>
</dbReference>
<reference evidence="5 6" key="1">
    <citation type="journal article" date="2019" name="Nat. Microbiol.">
        <title>Mediterranean grassland soil C-N compound turnover is dependent on rainfall and depth, and is mediated by genomically divergent microorganisms.</title>
        <authorList>
            <person name="Diamond S."/>
            <person name="Andeer P.F."/>
            <person name="Li Z."/>
            <person name="Crits-Christoph A."/>
            <person name="Burstein D."/>
            <person name="Anantharaman K."/>
            <person name="Lane K.R."/>
            <person name="Thomas B.C."/>
            <person name="Pan C."/>
            <person name="Northen T.R."/>
            <person name="Banfield J.F."/>
        </authorList>
    </citation>
    <scope>NUCLEOTIDE SEQUENCE [LARGE SCALE GENOMIC DNA]</scope>
    <source>
        <strain evidence="5">WS_8</strain>
    </source>
</reference>
<comment type="caution">
    <text evidence="5">The sequence shown here is derived from an EMBL/GenBank/DDBJ whole genome shotgun (WGS) entry which is preliminary data.</text>
</comment>
<sequence length="169" mass="18845">MIPIPGLFRRSSLIALAATAWLSVPVAVRADDLKDGRAALQGGRYEDAIKAFERAAQQGDASGRAGVGLVWLRRRQYDKAWEAFQLAQKMDPNLAMAYYGQGEVLRRQEKYGEAIPLLQKANDLDRKFPEAKLALGDCLVRTHQFDKGVATLSDGLKWGSKWRPRFLVA</sequence>
<feature type="non-terminal residue" evidence="5">
    <location>
        <position position="169"/>
    </location>
</feature>
<dbReference type="Proteomes" id="UP000316609">
    <property type="component" value="Unassembled WGS sequence"/>
</dbReference>
<dbReference type="Pfam" id="PF13432">
    <property type="entry name" value="TPR_16"/>
    <property type="match status" value="1"/>
</dbReference>
<feature type="repeat" description="TPR" evidence="3">
    <location>
        <begin position="61"/>
        <end position="94"/>
    </location>
</feature>
<dbReference type="InterPro" id="IPR050498">
    <property type="entry name" value="Ycf3"/>
</dbReference>
<evidence type="ECO:0000313" key="6">
    <source>
        <dbReference type="Proteomes" id="UP000316609"/>
    </source>
</evidence>
<accession>A0A538TY72</accession>
<protein>
    <submittedName>
        <fullName evidence="5">Tetratricopeptide repeat protein</fullName>
    </submittedName>
</protein>
<dbReference type="PANTHER" id="PTHR44858">
    <property type="entry name" value="TETRATRICOPEPTIDE REPEAT PROTEIN 6"/>
    <property type="match status" value="1"/>
</dbReference>
<evidence type="ECO:0000313" key="5">
    <source>
        <dbReference type="EMBL" id="TMQ68595.1"/>
    </source>
</evidence>
<keyword evidence="4" id="KW-0732">Signal</keyword>
<dbReference type="PROSITE" id="PS50005">
    <property type="entry name" value="TPR"/>
    <property type="match status" value="2"/>
</dbReference>